<evidence type="ECO:0000259" key="10">
    <source>
        <dbReference type="PROSITE" id="PS51898"/>
    </source>
</evidence>
<dbReference type="Pfam" id="PF00589">
    <property type="entry name" value="Phage_integrase"/>
    <property type="match status" value="1"/>
</dbReference>
<keyword evidence="6 9" id="KW-0238">DNA-binding</keyword>
<comment type="subunit">
    <text evidence="9">Forms a cyclic heterotetrameric complex composed of two molecules of XerC and two molecules of XerD.</text>
</comment>
<feature type="active site" evidence="9">
    <location>
        <position position="165"/>
    </location>
</feature>
<dbReference type="PANTHER" id="PTHR30349">
    <property type="entry name" value="PHAGE INTEGRASE-RELATED"/>
    <property type="match status" value="1"/>
</dbReference>
<dbReference type="HAMAP" id="MF_01808">
    <property type="entry name" value="Recomb_XerC_XerD"/>
    <property type="match status" value="1"/>
</dbReference>
<dbReference type="InterPro" id="IPR010998">
    <property type="entry name" value="Integrase_recombinase_N"/>
</dbReference>
<dbReference type="Gene3D" id="1.10.443.10">
    <property type="entry name" value="Intergrase catalytic core"/>
    <property type="match status" value="1"/>
</dbReference>
<keyword evidence="7 9" id="KW-0233">DNA recombination</keyword>
<dbReference type="InterPro" id="IPR013762">
    <property type="entry name" value="Integrase-like_cat_sf"/>
</dbReference>
<dbReference type="EMBL" id="FNWJ01000002">
    <property type="protein sequence ID" value="SEH15076.1"/>
    <property type="molecule type" value="Genomic_DNA"/>
</dbReference>
<evidence type="ECO:0000256" key="7">
    <source>
        <dbReference type="ARBA" id="ARBA00023172"/>
    </source>
</evidence>
<feature type="active site" evidence="9">
    <location>
        <position position="284"/>
    </location>
</feature>
<dbReference type="GO" id="GO:0007059">
    <property type="term" value="P:chromosome segregation"/>
    <property type="evidence" value="ECO:0007669"/>
    <property type="project" value="UniProtKB-UniRule"/>
</dbReference>
<dbReference type="GO" id="GO:0005737">
    <property type="term" value="C:cytoplasm"/>
    <property type="evidence" value="ECO:0007669"/>
    <property type="project" value="UniProtKB-SubCell"/>
</dbReference>
<dbReference type="InterPro" id="IPR023009">
    <property type="entry name" value="Tyrosine_recombinase_XerC/XerD"/>
</dbReference>
<feature type="active site" evidence="9">
    <location>
        <position position="258"/>
    </location>
</feature>
<feature type="active site" description="O-(3'-phospho-DNA)-tyrosine intermediate" evidence="9">
    <location>
        <position position="293"/>
    </location>
</feature>
<dbReference type="InterPro" id="IPR002104">
    <property type="entry name" value="Integrase_catalytic"/>
</dbReference>
<dbReference type="PROSITE" id="PS51898">
    <property type="entry name" value="TYR_RECOMBINASE"/>
    <property type="match status" value="1"/>
</dbReference>
<dbReference type="PANTHER" id="PTHR30349:SF81">
    <property type="entry name" value="TYROSINE RECOMBINASE XERC"/>
    <property type="match status" value="1"/>
</dbReference>
<evidence type="ECO:0000313" key="12">
    <source>
        <dbReference type="EMBL" id="SEH15076.1"/>
    </source>
</evidence>
<dbReference type="InterPro" id="IPR004107">
    <property type="entry name" value="Integrase_SAM-like_N"/>
</dbReference>
<dbReference type="GO" id="GO:0009037">
    <property type="term" value="F:tyrosine-based site-specific recombinase activity"/>
    <property type="evidence" value="ECO:0007669"/>
    <property type="project" value="UniProtKB-UniRule"/>
</dbReference>
<keyword evidence="3 9" id="KW-0132">Cell division</keyword>
<evidence type="ECO:0000256" key="3">
    <source>
        <dbReference type="ARBA" id="ARBA00022618"/>
    </source>
</evidence>
<sequence length="312" mass="35335">MAARTPNHAESRIHPDPLARRWQRLLKRFERDLAAAGLTERTRREYLRDVAELAEWAQRRGRDARELKHRELRDFAGHLVERRLARSSVARKLSAARAFFATLVRRGELAANPGELVPAPKRRRPLPRALPSAQVERLLRSAPADGPLALRDRALAELAYGSGVRAAELVSLDLDDLDFDREQLRVEGKGGRTRVVPLGELALRALNDWLERGRPLLCRNVEQRALFVSRSGRRISTSDVRRRVAALARRSGLAVTPHALRHSFATHLLEGGADLRVVQELLGHASIRTTQIYTRLESARLREAYRRAHPRA</sequence>
<proteinExistence type="inferred from homology"/>
<evidence type="ECO:0000256" key="6">
    <source>
        <dbReference type="ARBA" id="ARBA00023125"/>
    </source>
</evidence>
<dbReference type="GO" id="GO:0003677">
    <property type="term" value="F:DNA binding"/>
    <property type="evidence" value="ECO:0007669"/>
    <property type="project" value="UniProtKB-UniRule"/>
</dbReference>
<protein>
    <recommendedName>
        <fullName evidence="9">Tyrosine recombinase XerC</fullName>
    </recommendedName>
</protein>
<comment type="subcellular location">
    <subcellularLocation>
        <location evidence="1 9">Cytoplasm</location>
    </subcellularLocation>
</comment>
<evidence type="ECO:0000256" key="5">
    <source>
        <dbReference type="ARBA" id="ARBA00022908"/>
    </source>
</evidence>
<dbReference type="PROSITE" id="PS51900">
    <property type="entry name" value="CB"/>
    <property type="match status" value="1"/>
</dbReference>
<organism evidence="12 13">
    <name type="scientific">Thermoleophilum album</name>
    <dbReference type="NCBI Taxonomy" id="29539"/>
    <lineage>
        <taxon>Bacteria</taxon>
        <taxon>Bacillati</taxon>
        <taxon>Actinomycetota</taxon>
        <taxon>Thermoleophilia</taxon>
        <taxon>Thermoleophilales</taxon>
        <taxon>Thermoleophilaceae</taxon>
        <taxon>Thermoleophilum</taxon>
    </lineage>
</organism>
<dbReference type="Proteomes" id="UP000222056">
    <property type="component" value="Unassembled WGS sequence"/>
</dbReference>
<dbReference type="InterPro" id="IPR050090">
    <property type="entry name" value="Tyrosine_recombinase_XerCD"/>
</dbReference>
<feature type="active site" evidence="9">
    <location>
        <position position="261"/>
    </location>
</feature>
<dbReference type="Gene3D" id="1.10.150.130">
    <property type="match status" value="1"/>
</dbReference>
<evidence type="ECO:0000256" key="2">
    <source>
        <dbReference type="ARBA" id="ARBA00022490"/>
    </source>
</evidence>
<keyword evidence="8 9" id="KW-0131">Cell cycle</keyword>
<comment type="similarity">
    <text evidence="9">Belongs to the 'phage' integrase family. XerC subfamily.</text>
</comment>
<dbReference type="SUPFAM" id="SSF56349">
    <property type="entry name" value="DNA breaking-rejoining enzymes"/>
    <property type="match status" value="1"/>
</dbReference>
<comment type="function">
    <text evidence="9">Site-specific tyrosine recombinase, which acts by catalyzing the cutting and rejoining of the recombining DNA molecules. The XerC-XerD complex is essential to convert dimers of the bacterial chromosome into monomers to permit their segregation at cell division. It also contributes to the segregational stability of plasmids.</text>
</comment>
<dbReference type="GO" id="GO:0051301">
    <property type="term" value="P:cell division"/>
    <property type="evidence" value="ECO:0007669"/>
    <property type="project" value="UniProtKB-KW"/>
</dbReference>
<reference evidence="13" key="1">
    <citation type="submission" date="2016-10" db="EMBL/GenBank/DDBJ databases">
        <authorList>
            <person name="Varghese N."/>
            <person name="Submissions S."/>
        </authorList>
    </citation>
    <scope>NUCLEOTIDE SEQUENCE [LARGE SCALE GENOMIC DNA]</scope>
    <source>
        <strain evidence="13">ATCC 35263</strain>
    </source>
</reference>
<feature type="domain" description="Core-binding (CB)" evidence="11">
    <location>
        <begin position="20"/>
        <end position="104"/>
    </location>
</feature>
<evidence type="ECO:0000256" key="9">
    <source>
        <dbReference type="HAMAP-Rule" id="MF_01808"/>
    </source>
</evidence>
<name>A0A1H6FWA8_THEAL</name>
<dbReference type="STRING" id="29539.SAMN02745716_1835"/>
<dbReference type="InterPro" id="IPR044068">
    <property type="entry name" value="CB"/>
</dbReference>
<dbReference type="NCBIfam" id="NF001399">
    <property type="entry name" value="PRK00283.1"/>
    <property type="match status" value="1"/>
</dbReference>
<accession>A0A1H6FWA8</accession>
<keyword evidence="5 9" id="KW-0229">DNA integration</keyword>
<dbReference type="Pfam" id="PF02899">
    <property type="entry name" value="Phage_int_SAM_1"/>
    <property type="match status" value="1"/>
</dbReference>
<evidence type="ECO:0000259" key="11">
    <source>
        <dbReference type="PROSITE" id="PS51900"/>
    </source>
</evidence>
<keyword evidence="2 9" id="KW-0963">Cytoplasm</keyword>
<dbReference type="AlphaFoldDB" id="A0A1H6FWA8"/>
<gene>
    <name evidence="9" type="primary">xerC</name>
    <name evidence="12" type="ORF">SAMN02745716_1835</name>
</gene>
<dbReference type="GO" id="GO:0006313">
    <property type="term" value="P:DNA transposition"/>
    <property type="evidence" value="ECO:0007669"/>
    <property type="project" value="UniProtKB-UniRule"/>
</dbReference>
<evidence type="ECO:0000256" key="1">
    <source>
        <dbReference type="ARBA" id="ARBA00004496"/>
    </source>
</evidence>
<dbReference type="InterPro" id="IPR011010">
    <property type="entry name" value="DNA_brk_join_enz"/>
</dbReference>
<evidence type="ECO:0000313" key="13">
    <source>
        <dbReference type="Proteomes" id="UP000222056"/>
    </source>
</evidence>
<dbReference type="RefSeq" id="WP_177169443.1">
    <property type="nucleotide sequence ID" value="NZ_FNWJ01000002.1"/>
</dbReference>
<evidence type="ECO:0000256" key="4">
    <source>
        <dbReference type="ARBA" id="ARBA00022829"/>
    </source>
</evidence>
<feature type="domain" description="Tyr recombinase" evidence="10">
    <location>
        <begin position="125"/>
        <end position="306"/>
    </location>
</feature>
<keyword evidence="13" id="KW-1185">Reference proteome</keyword>
<evidence type="ECO:0000256" key="8">
    <source>
        <dbReference type="ARBA" id="ARBA00023306"/>
    </source>
</evidence>
<keyword evidence="4 9" id="KW-0159">Chromosome partition</keyword>
<feature type="active site" evidence="9">
    <location>
        <position position="189"/>
    </location>
</feature>